<dbReference type="RefSeq" id="WP_377409680.1">
    <property type="nucleotide sequence ID" value="NZ_JBHSCY010000002.1"/>
</dbReference>
<accession>A0ABV8R9C3</accession>
<gene>
    <name evidence="2" type="ORF">ACFOWD_08230</name>
</gene>
<dbReference type="EMBL" id="JBHSCY010000002">
    <property type="protein sequence ID" value="MFC4268886.1"/>
    <property type="molecule type" value="Genomic_DNA"/>
</dbReference>
<name>A0ABV8R9C3_9FLAO</name>
<dbReference type="SUPFAM" id="SSF54427">
    <property type="entry name" value="NTF2-like"/>
    <property type="match status" value="1"/>
</dbReference>
<sequence>MELKKSVLLILLSFAIISSCKNKEKVEEETSIKEVVIDIKSEKQLVENVMKSYKDAIQNLTTEGTFELFTPNATVFEQGKVEGTYKDYIDHHLGPELGHFKSFTFSDYEIHTTVNLPYSYTTENYLYTIVLKGNEAKGTQERTIESKGVATSILQKIDGRWKIMHSHTSFRKIRS</sequence>
<dbReference type="PROSITE" id="PS51257">
    <property type="entry name" value="PROKAR_LIPOPROTEIN"/>
    <property type="match status" value="1"/>
</dbReference>
<evidence type="ECO:0000313" key="3">
    <source>
        <dbReference type="Proteomes" id="UP001595826"/>
    </source>
</evidence>
<keyword evidence="3" id="KW-1185">Reference proteome</keyword>
<reference evidence="3" key="1">
    <citation type="journal article" date="2019" name="Int. J. Syst. Evol. Microbiol.">
        <title>The Global Catalogue of Microorganisms (GCM) 10K type strain sequencing project: providing services to taxonomists for standard genome sequencing and annotation.</title>
        <authorList>
            <consortium name="The Broad Institute Genomics Platform"/>
            <consortium name="The Broad Institute Genome Sequencing Center for Infectious Disease"/>
            <person name="Wu L."/>
            <person name="Ma J."/>
        </authorList>
    </citation>
    <scope>NUCLEOTIDE SEQUENCE [LARGE SCALE GENOMIC DNA]</scope>
    <source>
        <strain evidence="3">CECT 8655</strain>
    </source>
</reference>
<organism evidence="2 3">
    <name type="scientific">Polaribacter marinivivus</name>
    <dbReference type="NCBI Taxonomy" id="1524260"/>
    <lineage>
        <taxon>Bacteria</taxon>
        <taxon>Pseudomonadati</taxon>
        <taxon>Bacteroidota</taxon>
        <taxon>Flavobacteriia</taxon>
        <taxon>Flavobacteriales</taxon>
        <taxon>Flavobacteriaceae</taxon>
    </lineage>
</organism>
<dbReference type="InterPro" id="IPR032710">
    <property type="entry name" value="NTF2-like_dom_sf"/>
</dbReference>
<dbReference type="Pfam" id="PF13474">
    <property type="entry name" value="SnoaL_3"/>
    <property type="match status" value="1"/>
</dbReference>
<dbReference type="Gene3D" id="3.10.450.50">
    <property type="match status" value="1"/>
</dbReference>
<comment type="caution">
    <text evidence="2">The sequence shown here is derived from an EMBL/GenBank/DDBJ whole genome shotgun (WGS) entry which is preliminary data.</text>
</comment>
<dbReference type="Proteomes" id="UP001595826">
    <property type="component" value="Unassembled WGS sequence"/>
</dbReference>
<feature type="domain" description="SnoaL-like" evidence="1">
    <location>
        <begin position="46"/>
        <end position="170"/>
    </location>
</feature>
<proteinExistence type="predicted"/>
<evidence type="ECO:0000259" key="1">
    <source>
        <dbReference type="Pfam" id="PF13474"/>
    </source>
</evidence>
<protein>
    <submittedName>
        <fullName evidence="2">Nuclear transport factor 2 family protein</fullName>
    </submittedName>
</protein>
<dbReference type="InterPro" id="IPR037401">
    <property type="entry name" value="SnoaL-like"/>
</dbReference>
<evidence type="ECO:0000313" key="2">
    <source>
        <dbReference type="EMBL" id="MFC4268886.1"/>
    </source>
</evidence>